<dbReference type="Proteomes" id="UP000215027">
    <property type="component" value="Chromosome I"/>
</dbReference>
<protein>
    <submittedName>
        <fullName evidence="1">Uncharacterized protein</fullName>
    </submittedName>
</protein>
<gene>
    <name evidence="1" type="ORF">CFX0092_A0383</name>
</gene>
<proteinExistence type="predicted"/>
<reference evidence="1" key="1">
    <citation type="submission" date="2016-01" db="EMBL/GenBank/DDBJ databases">
        <authorList>
            <person name="Mcilroy J.S."/>
            <person name="Karst M S."/>
            <person name="Albertsen M."/>
        </authorList>
    </citation>
    <scope>NUCLEOTIDE SEQUENCE</scope>
    <source>
        <strain evidence="1">Cfx-K</strain>
    </source>
</reference>
<name>A0A160SYV0_9CHLR</name>
<sequence>MNCLPAGDKFSFDTCSRPGIITYCHSSVAQWQSVRLLTAMLLVRVQPEEPGHY</sequence>
<dbReference type="AlphaFoldDB" id="A0A160SYV0"/>
<evidence type="ECO:0000313" key="2">
    <source>
        <dbReference type="Proteomes" id="UP000215027"/>
    </source>
</evidence>
<evidence type="ECO:0000313" key="1">
    <source>
        <dbReference type="EMBL" id="CUS02264.2"/>
    </source>
</evidence>
<organism evidence="1 2">
    <name type="scientific">Candidatus Promineifilum breve</name>
    <dbReference type="NCBI Taxonomy" id="1806508"/>
    <lineage>
        <taxon>Bacteria</taxon>
        <taxon>Bacillati</taxon>
        <taxon>Chloroflexota</taxon>
        <taxon>Ardenticatenia</taxon>
        <taxon>Candidatus Promineifilales</taxon>
        <taxon>Candidatus Promineifilaceae</taxon>
        <taxon>Candidatus Promineifilum</taxon>
    </lineage>
</organism>
<dbReference type="KEGG" id="pbf:CFX0092_A0383"/>
<dbReference type="EMBL" id="LN890655">
    <property type="protein sequence ID" value="CUS02264.2"/>
    <property type="molecule type" value="Genomic_DNA"/>
</dbReference>
<keyword evidence="2" id="KW-1185">Reference proteome</keyword>
<accession>A0A160SYV0</accession>